<dbReference type="AlphaFoldDB" id="A0A2I1R1J7"/>
<reference evidence="3 4" key="1">
    <citation type="submission" date="2017-12" db="EMBL/GenBank/DDBJ databases">
        <title>Phylogenetic diversity of female urinary microbiome.</title>
        <authorList>
            <person name="Thomas-White K."/>
            <person name="Wolfe A.J."/>
        </authorList>
    </citation>
    <scope>NUCLEOTIDE SEQUENCE [LARGE SCALE GENOMIC DNA]</scope>
    <source>
        <strain evidence="3 4">UMB0777</strain>
    </source>
</reference>
<evidence type="ECO:0000259" key="2">
    <source>
        <dbReference type="Pfam" id="PF00561"/>
    </source>
</evidence>
<dbReference type="InterPro" id="IPR000639">
    <property type="entry name" value="Epox_hydrolase-like"/>
</dbReference>
<dbReference type="Gene3D" id="3.40.50.1820">
    <property type="entry name" value="alpha/beta hydrolase"/>
    <property type="match status" value="1"/>
</dbReference>
<dbReference type="Pfam" id="PF00561">
    <property type="entry name" value="Abhydrolase_1"/>
    <property type="match status" value="1"/>
</dbReference>
<dbReference type="RefSeq" id="WP_101822877.1">
    <property type="nucleotide sequence ID" value="NZ_PKJC01000036.1"/>
</dbReference>
<protein>
    <submittedName>
        <fullName evidence="3">Epoxide hydrolase</fullName>
    </submittedName>
</protein>
<evidence type="ECO:0000256" key="1">
    <source>
        <dbReference type="ARBA" id="ARBA00022801"/>
    </source>
</evidence>
<dbReference type="Proteomes" id="UP000234662">
    <property type="component" value="Unassembled WGS sequence"/>
</dbReference>
<comment type="caution">
    <text evidence="3">The sequence shown here is derived from an EMBL/GenBank/DDBJ whole genome shotgun (WGS) entry which is preliminary data.</text>
</comment>
<accession>A0A2I1R1J7</accession>
<dbReference type="PRINTS" id="PR00412">
    <property type="entry name" value="EPOXHYDRLASE"/>
</dbReference>
<sequence>MHTFTSDSLTLQVTEHGPEDGEPIVLLHGFPQDSTSWTAVAEILAEAGFRVLAPNLRGYSPGARPSGRAAYGSNQLVSDVVALFDAKGLDTAHVVGHDWGGALLWTLRKTHPHRIASATVISTPHPAALAWSFTHSTQALRSWYIAAIALPAVPELFLRHRLAQFIGSTGLPADRAQYYQNRMQEPGAATATLNWYRQMMIEQIRPPQRPVRVGKTAPPPTAYVWGSSDAFYTRAVAERTSHVVRDLTFSEEIEGGHWLPETHPAELAAAIRRQVESNASR</sequence>
<dbReference type="EMBL" id="PKJC01000036">
    <property type="protein sequence ID" value="PKZ62988.1"/>
    <property type="molecule type" value="Genomic_DNA"/>
</dbReference>
<dbReference type="InterPro" id="IPR000073">
    <property type="entry name" value="AB_hydrolase_1"/>
</dbReference>
<dbReference type="GO" id="GO:0016787">
    <property type="term" value="F:hydrolase activity"/>
    <property type="evidence" value="ECO:0007669"/>
    <property type="project" value="UniProtKB-KW"/>
</dbReference>
<proteinExistence type="predicted"/>
<evidence type="ECO:0000313" key="4">
    <source>
        <dbReference type="Proteomes" id="UP000234662"/>
    </source>
</evidence>
<organism evidence="3 4">
    <name type="scientific">Gordonia terrae</name>
    <dbReference type="NCBI Taxonomy" id="2055"/>
    <lineage>
        <taxon>Bacteria</taxon>
        <taxon>Bacillati</taxon>
        <taxon>Actinomycetota</taxon>
        <taxon>Actinomycetes</taxon>
        <taxon>Mycobacteriales</taxon>
        <taxon>Gordoniaceae</taxon>
        <taxon>Gordonia</taxon>
    </lineage>
</organism>
<name>A0A2I1R1J7_9ACTN</name>
<dbReference type="PANTHER" id="PTHR43329">
    <property type="entry name" value="EPOXIDE HYDROLASE"/>
    <property type="match status" value="1"/>
</dbReference>
<dbReference type="InterPro" id="IPR029058">
    <property type="entry name" value="AB_hydrolase_fold"/>
</dbReference>
<evidence type="ECO:0000313" key="3">
    <source>
        <dbReference type="EMBL" id="PKZ62988.1"/>
    </source>
</evidence>
<gene>
    <name evidence="3" type="ORF">CYJ73_24230</name>
</gene>
<keyword evidence="1 3" id="KW-0378">Hydrolase</keyword>
<dbReference type="PRINTS" id="PR00111">
    <property type="entry name" value="ABHYDROLASE"/>
</dbReference>
<feature type="domain" description="AB hydrolase-1" evidence="2">
    <location>
        <begin position="23"/>
        <end position="264"/>
    </location>
</feature>
<dbReference type="SUPFAM" id="SSF53474">
    <property type="entry name" value="alpha/beta-Hydrolases"/>
    <property type="match status" value="1"/>
</dbReference>